<proteinExistence type="predicted"/>
<evidence type="ECO:0000313" key="3">
    <source>
        <dbReference type="EMBL" id="WCT74039.1"/>
    </source>
</evidence>
<organism evidence="3 4">
    <name type="scientific">Sphingomonas naphthae</name>
    <dbReference type="NCBI Taxonomy" id="1813468"/>
    <lineage>
        <taxon>Bacteria</taxon>
        <taxon>Pseudomonadati</taxon>
        <taxon>Pseudomonadota</taxon>
        <taxon>Alphaproteobacteria</taxon>
        <taxon>Sphingomonadales</taxon>
        <taxon>Sphingomonadaceae</taxon>
        <taxon>Sphingomonas</taxon>
    </lineage>
</organism>
<name>A0ABY7TPC3_9SPHN</name>
<dbReference type="Gene3D" id="3.10.310.50">
    <property type="match status" value="1"/>
</dbReference>
<keyword evidence="1" id="KW-0812">Transmembrane</keyword>
<dbReference type="InterPro" id="IPR007621">
    <property type="entry name" value="TPM_dom"/>
</dbReference>
<dbReference type="EMBL" id="CP117411">
    <property type="protein sequence ID" value="WCT74039.1"/>
    <property type="molecule type" value="Genomic_DNA"/>
</dbReference>
<gene>
    <name evidence="3" type="ORF">PQ455_02055</name>
</gene>
<reference evidence="3 4" key="1">
    <citation type="submission" date="2023-02" db="EMBL/GenBank/DDBJ databases">
        <title>Genome sequence of Sphingomonas naphthae.</title>
        <authorList>
            <person name="Kim S."/>
            <person name="Heo J."/>
            <person name="Kwon S.-W."/>
        </authorList>
    </citation>
    <scope>NUCLEOTIDE SEQUENCE [LARGE SCALE GENOMIC DNA]</scope>
    <source>
        <strain evidence="3 4">KACC 18716</strain>
    </source>
</reference>
<feature type="domain" description="TPM" evidence="2">
    <location>
        <begin position="121"/>
        <end position="198"/>
    </location>
</feature>
<dbReference type="Pfam" id="PF04536">
    <property type="entry name" value="TPM_phosphatase"/>
    <property type="match status" value="1"/>
</dbReference>
<evidence type="ECO:0000256" key="1">
    <source>
        <dbReference type="SAM" id="Phobius"/>
    </source>
</evidence>
<dbReference type="PANTHER" id="PTHR30373">
    <property type="entry name" value="UPF0603 PROTEIN YGCG"/>
    <property type="match status" value="1"/>
</dbReference>
<evidence type="ECO:0000259" key="2">
    <source>
        <dbReference type="Pfam" id="PF04536"/>
    </source>
</evidence>
<keyword evidence="4" id="KW-1185">Reference proteome</keyword>
<keyword evidence="1" id="KW-1133">Transmembrane helix</keyword>
<protein>
    <recommendedName>
        <fullName evidence="2">TPM domain-containing protein</fullName>
    </recommendedName>
</protein>
<accession>A0ABY7TPC3</accession>
<evidence type="ECO:0000313" key="4">
    <source>
        <dbReference type="Proteomes" id="UP001220395"/>
    </source>
</evidence>
<dbReference type="PANTHER" id="PTHR30373:SF8">
    <property type="entry name" value="BLL7265 PROTEIN"/>
    <property type="match status" value="1"/>
</dbReference>
<feature type="transmembrane region" description="Helical" evidence="1">
    <location>
        <begin position="40"/>
        <end position="61"/>
    </location>
</feature>
<dbReference type="Proteomes" id="UP001220395">
    <property type="component" value="Chromosome"/>
</dbReference>
<dbReference type="RefSeq" id="WP_273688755.1">
    <property type="nucleotide sequence ID" value="NZ_CP117411.1"/>
</dbReference>
<sequence length="221" mass="23883">MLNAQEQARVTAAVTAAEARTDGEIATIIAERSDDYGDIATWYAVLVLFLALAVVAVWPGLLVWYRGLFAGWEAELTQHELLTTLLAIAALKFGATRLLLQWWPLRLALVPGIVKTTRARAAALRAFRVGTEQRTAAHNGVLVYLSAAEHRAEIVADRGIHEKVGAEEWGEAMAALIAGLKVGKPGDGMVAAVERIGAVLTTHFPRTGDDPNEMPDRLVLL</sequence>
<keyword evidence="1" id="KW-0472">Membrane</keyword>